<feature type="compositionally biased region" description="Basic residues" evidence="1">
    <location>
        <begin position="1131"/>
        <end position="1145"/>
    </location>
</feature>
<dbReference type="GeneID" id="106771918"/>
<protein>
    <submittedName>
        <fullName evidence="3 4">Uncharacterized protein LOC106771918</fullName>
    </submittedName>
</protein>
<feature type="compositionally biased region" description="Low complexity" evidence="1">
    <location>
        <begin position="33"/>
        <end position="50"/>
    </location>
</feature>
<feature type="compositionally biased region" description="Low complexity" evidence="1">
    <location>
        <begin position="112"/>
        <end position="127"/>
    </location>
</feature>
<organism evidence="2 4">
    <name type="scientific">Vigna radiata var. radiata</name>
    <name type="common">Mung bean</name>
    <name type="synonym">Phaseolus aureus</name>
    <dbReference type="NCBI Taxonomy" id="3916"/>
    <lineage>
        <taxon>Eukaryota</taxon>
        <taxon>Viridiplantae</taxon>
        <taxon>Streptophyta</taxon>
        <taxon>Embryophyta</taxon>
        <taxon>Tracheophyta</taxon>
        <taxon>Spermatophyta</taxon>
        <taxon>Magnoliopsida</taxon>
        <taxon>eudicotyledons</taxon>
        <taxon>Gunneridae</taxon>
        <taxon>Pentapetalae</taxon>
        <taxon>rosids</taxon>
        <taxon>fabids</taxon>
        <taxon>Fabales</taxon>
        <taxon>Fabaceae</taxon>
        <taxon>Papilionoideae</taxon>
        <taxon>50 kb inversion clade</taxon>
        <taxon>NPAAA clade</taxon>
        <taxon>indigoferoid/millettioid clade</taxon>
        <taxon>Phaseoleae</taxon>
        <taxon>Vigna</taxon>
    </lineage>
</organism>
<evidence type="ECO:0000256" key="1">
    <source>
        <dbReference type="SAM" id="MobiDB-lite"/>
    </source>
</evidence>
<feature type="compositionally biased region" description="Basic and acidic residues" evidence="1">
    <location>
        <begin position="922"/>
        <end position="959"/>
    </location>
</feature>
<feature type="region of interest" description="Disordered" evidence="1">
    <location>
        <begin position="1323"/>
        <end position="1394"/>
    </location>
</feature>
<dbReference type="OrthoDB" id="758862at2759"/>
<accession>A0A1S3V592</accession>
<evidence type="ECO:0000313" key="3">
    <source>
        <dbReference type="RefSeq" id="XP_014513454.1"/>
    </source>
</evidence>
<evidence type="ECO:0000313" key="2">
    <source>
        <dbReference type="Proteomes" id="UP000087766"/>
    </source>
</evidence>
<reference evidence="2" key="1">
    <citation type="journal article" date="2014" name="Nat. Commun.">
        <title>Genome sequence of mungbean and insights into evolution within Vigna species.</title>
        <authorList>
            <person name="Kang Y.J."/>
            <person name="Kim S.K."/>
            <person name="Kim M.Y."/>
            <person name="Lestari P."/>
            <person name="Kim K.H."/>
            <person name="Ha B.K."/>
            <person name="Jun T.H."/>
            <person name="Hwang W.J."/>
            <person name="Lee T."/>
            <person name="Lee J."/>
            <person name="Shim S."/>
            <person name="Yoon M.Y."/>
            <person name="Jang Y.E."/>
            <person name="Han K.S."/>
            <person name="Taeprayoon P."/>
            <person name="Yoon N."/>
            <person name="Somta P."/>
            <person name="Tanya P."/>
            <person name="Kim K.S."/>
            <person name="Gwag J.G."/>
            <person name="Moon J.K."/>
            <person name="Lee Y.H."/>
            <person name="Park B.S."/>
            <person name="Bombarely A."/>
            <person name="Doyle J.J."/>
            <person name="Jackson S.A."/>
            <person name="Schafleitner R."/>
            <person name="Srinives P."/>
            <person name="Varshney R.K."/>
            <person name="Lee S.H."/>
        </authorList>
    </citation>
    <scope>NUCLEOTIDE SEQUENCE [LARGE SCALE GENOMIC DNA]</scope>
    <source>
        <strain evidence="2">cv. VC1973A</strain>
    </source>
</reference>
<name>A0A1S3V592_VIGRR</name>
<evidence type="ECO:0000313" key="4">
    <source>
        <dbReference type="RefSeq" id="XP_014513455.1"/>
    </source>
</evidence>
<feature type="compositionally biased region" description="Basic and acidic residues" evidence="1">
    <location>
        <begin position="1323"/>
        <end position="1338"/>
    </location>
</feature>
<sequence>MPVSGHEETGVKSYAGQFSGLIAGVPIKKRRFPSFQPSSSPVSEEPCSLSEETELQRKENSSTSQGSTLSNASIAGAPIKKRRFPFIQPFSSSLEEASRSEESDALRKEHSSTSPGSTLSTSSSSLSDANGIPALEDKKAGTDATNANTGQSNSCFLIPKLEEPNLGTQSCTLDVRDSKETVLLSKDSNKKLEPQIIKGNPELLLAAKEGLALSIGTEVSKQNVKDICRKESPLVSGSTSLSLSLEDHLFPAVESVENDKSRLKIEKSESVSLELSLSKEDCSSHSLNTDAKTDRNKTPVHSNRANWDLNTTMDAWEESGTEAGLVKTCVDGLKITENLVVEKQLMCSTGMTRPTNVLSVKPVCEESQKKDFSFPSAMCGQQFKFGDSSNLSLTPFLQKYTEEPSKLSVKMNSGSSIPNVSLPSVASAAVDANTSSFRLVKPEPFDGNLKKELKEANTSTPGSLDSVTVKQELFPPNVVKCSKLSNVSNLMKADAVSVKQEVDHTGNQENSNAAVNKTDRLDKELQQGLDDSSPSLAMSIVPDTSQISAEAACPQVKPGCTTELSASENTVSQIENISSTDGENVGKVCHGACLNSEQDIIEAVTVPVVDNGSELKNSGLKISSASTEEKNAANRDACRLKLMNEPLAATRGSGEGCASDEEKITLSGDMLEDDSYGSDYESDENHAVTIPVDTERYVEDDDYEDGEVREPLDPSIAEDNICEVREVEHPDCSNFVNKQMEKGMVSGDCAAQYQVVENDNKTAIQSEINSEDAMDIEMHERSGKVVDKNVCLQESLEDEKSSIAAHGNKPVNVLQKKALDLLEGKNVSEALVTESLSNQATDGSNGVDVQCADEVVKTTDAVKQTDLELPNMDLSANANDASKDVNNGGNPGRIIDLSRATSSSSPGKTRSISGRSQLPSRPARDVLSDALDGDKLQRGRDDVYIDGPHKFSRERHQDMSPRNSRLNFGRGRGRLNSRLDSVRSEWESDREFSGEFYNGPNQFRGPRPKYASAFANTDLEYNNVAPDGSYVGNGRLGRKPMSDGSYIAPRRCSPGGRDGIQIGHRNPRNISPNRCIGDGSDLVGVRHNDKFLRGLPEDNMDAMFTRPQTFEGMDGRFTRGSRNFSSMPRRGLPRMRSKSPIRSRSRSPGPWSSPRRRSPRRRSPDGFGGHPELNHRRSPFYRVDRMRSPDRPVFPAERVVRRHGSPSFMSRPSNDMRDIDSARDHGHPRSGRILIRNRRFDVVDPRDRTDNDDDYFGGPMHSGRLLELSGEGNGEDRRRFGERRGPVRTFRPPYNNNVGENFHLNAEEGPRHYRFCSDDSDFHERGGNNIRERDFDRRMKGRPGNVPPPRRTRNMDEQEENFRHGGGGGGGGGGGQVWSDDSFDDISRVKRKRF</sequence>
<feature type="region of interest" description="Disordered" evidence="1">
    <location>
        <begin position="32"/>
        <end position="75"/>
    </location>
</feature>
<feature type="compositionally biased region" description="Low complexity" evidence="1">
    <location>
        <begin position="962"/>
        <end position="971"/>
    </location>
</feature>
<feature type="region of interest" description="Disordered" evidence="1">
    <location>
        <begin position="92"/>
        <end position="151"/>
    </location>
</feature>
<proteinExistence type="predicted"/>
<dbReference type="Proteomes" id="UP000087766">
    <property type="component" value="Chromosome 8"/>
</dbReference>
<reference evidence="3 4" key="2">
    <citation type="submission" date="2025-04" db="UniProtKB">
        <authorList>
            <consortium name="RefSeq"/>
        </authorList>
    </citation>
    <scope>IDENTIFICATION</scope>
    <source>
        <tissue evidence="3 4">Leaf</tissue>
    </source>
</reference>
<dbReference type="KEGG" id="vra:106771918"/>
<dbReference type="PANTHER" id="PTHR34536:SF4">
    <property type="entry name" value="BTZ DOMAIN-CONTAINING PROTEIN"/>
    <property type="match status" value="1"/>
</dbReference>
<feature type="region of interest" description="Disordered" evidence="1">
    <location>
        <begin position="1250"/>
        <end position="1294"/>
    </location>
</feature>
<feature type="region of interest" description="Disordered" evidence="1">
    <location>
        <begin position="1041"/>
        <end position="1073"/>
    </location>
</feature>
<dbReference type="RefSeq" id="XP_014513454.1">
    <property type="nucleotide sequence ID" value="XM_014657968.2"/>
</dbReference>
<feature type="compositionally biased region" description="Gly residues" evidence="1">
    <location>
        <begin position="1364"/>
        <end position="1376"/>
    </location>
</feature>
<feature type="compositionally biased region" description="Basic and acidic residues" evidence="1">
    <location>
        <begin position="1214"/>
        <end position="1227"/>
    </location>
</feature>
<dbReference type="PANTHER" id="PTHR34536">
    <property type="entry name" value="DENTIN SIALOPHOSPHOPROTEIN-LIKE PROTEIN"/>
    <property type="match status" value="1"/>
</dbReference>
<dbReference type="STRING" id="3916.A0A1S3V592"/>
<feature type="compositionally biased region" description="Basic and acidic residues" evidence="1">
    <location>
        <begin position="96"/>
        <end position="111"/>
    </location>
</feature>
<feature type="compositionally biased region" description="Polar residues" evidence="1">
    <location>
        <begin position="874"/>
        <end position="888"/>
    </location>
</feature>
<feature type="compositionally biased region" description="Polar residues" evidence="1">
    <location>
        <begin position="899"/>
        <end position="919"/>
    </location>
</feature>
<feature type="compositionally biased region" description="Basic and acidic residues" evidence="1">
    <location>
        <begin position="1274"/>
        <end position="1285"/>
    </location>
</feature>
<gene>
    <name evidence="3 4" type="primary">LOC106771918</name>
</gene>
<feature type="region of interest" description="Disordered" evidence="1">
    <location>
        <begin position="874"/>
        <end position="971"/>
    </location>
</feature>
<feature type="compositionally biased region" description="Basic and acidic residues" evidence="1">
    <location>
        <begin position="1353"/>
        <end position="1363"/>
    </location>
</feature>
<feature type="region of interest" description="Disordered" evidence="1">
    <location>
        <begin position="283"/>
        <end position="305"/>
    </location>
</feature>
<feature type="region of interest" description="Disordered" evidence="1">
    <location>
        <begin position="1204"/>
        <end position="1229"/>
    </location>
</feature>
<feature type="compositionally biased region" description="Polar residues" evidence="1">
    <location>
        <begin position="61"/>
        <end position="73"/>
    </location>
</feature>
<keyword evidence="2" id="KW-1185">Reference proteome</keyword>
<dbReference type="RefSeq" id="XP_014513455.1">
    <property type="nucleotide sequence ID" value="XM_014657969.2"/>
</dbReference>
<feature type="region of interest" description="Disordered" evidence="1">
    <location>
        <begin position="1107"/>
        <end position="1181"/>
    </location>
</feature>